<comment type="caution">
    <text evidence="1">The sequence shown here is derived from an EMBL/GenBank/DDBJ whole genome shotgun (WGS) entry which is preliminary data.</text>
</comment>
<gene>
    <name evidence="1" type="ORF">AGQ41_22880</name>
</gene>
<dbReference type="RefSeq" id="WP_023165808.1">
    <property type="nucleotide sequence ID" value="NZ_JBJIDI010000019.1"/>
</dbReference>
<dbReference type="AlphaFoldDB" id="A0A3V0FFP3"/>
<proteinExistence type="predicted"/>
<reference evidence="1" key="1">
    <citation type="submission" date="2018-07" db="EMBL/GenBank/DDBJ databases">
        <authorList>
            <consortium name="GenomeTrakr network: Whole genome sequencing for foodborne pathogen traceback"/>
        </authorList>
    </citation>
    <scope>NUCLEOTIDE SEQUENCE</scope>
    <source>
        <strain evidence="1">ADRDL-NGUA-38</strain>
    </source>
</reference>
<dbReference type="EMBL" id="AAGMSH010000100">
    <property type="protein sequence ID" value="EBP6617660.1"/>
    <property type="molecule type" value="Genomic_DNA"/>
</dbReference>
<name>A0A3V0FFP3_SALET</name>
<accession>A0A3V0FFP3</accession>
<organism evidence="1">
    <name type="scientific">Salmonella enterica I</name>
    <dbReference type="NCBI Taxonomy" id="59201"/>
    <lineage>
        <taxon>Bacteria</taxon>
        <taxon>Pseudomonadati</taxon>
        <taxon>Pseudomonadota</taxon>
        <taxon>Gammaproteobacteria</taxon>
        <taxon>Enterobacterales</taxon>
        <taxon>Enterobacteriaceae</taxon>
        <taxon>Salmonella</taxon>
    </lineage>
</organism>
<protein>
    <submittedName>
        <fullName evidence="1">Uncharacterized protein</fullName>
    </submittedName>
</protein>
<evidence type="ECO:0000313" key="1">
    <source>
        <dbReference type="EMBL" id="EBP6617660.1"/>
    </source>
</evidence>
<sequence length="118" mass="13756">MNKIYIPIRADIDNEDSDDGYFSLGFIFNYDDSIIPHNIGLCRDELEAEPNSVYIEADDQIYGFRTKKAKYSISDNILTLTILDENVFYWDKSKTVNIKIDENKIDEIEKCLKSIFNI</sequence>